<evidence type="ECO:0000313" key="1">
    <source>
        <dbReference type="EMBL" id="MFC3958903.1"/>
    </source>
</evidence>
<gene>
    <name evidence="1" type="ORF">ACFOUR_11075</name>
</gene>
<proteinExistence type="predicted"/>
<organism evidence="1 2">
    <name type="scientific">Halovivax cerinus</name>
    <dbReference type="NCBI Taxonomy" id="1487865"/>
    <lineage>
        <taxon>Archaea</taxon>
        <taxon>Methanobacteriati</taxon>
        <taxon>Methanobacteriota</taxon>
        <taxon>Stenosarchaea group</taxon>
        <taxon>Halobacteria</taxon>
        <taxon>Halobacteriales</taxon>
        <taxon>Natrialbaceae</taxon>
        <taxon>Halovivax</taxon>
    </lineage>
</organism>
<keyword evidence="2" id="KW-1185">Reference proteome</keyword>
<dbReference type="AlphaFoldDB" id="A0ABD5NPE2"/>
<dbReference type="EMBL" id="JBHSAQ010000009">
    <property type="protein sequence ID" value="MFC3958903.1"/>
    <property type="molecule type" value="Genomic_DNA"/>
</dbReference>
<dbReference type="RefSeq" id="WP_256532736.1">
    <property type="nucleotide sequence ID" value="NZ_CP101824.1"/>
</dbReference>
<dbReference type="GeneID" id="73901841"/>
<protein>
    <recommendedName>
        <fullName evidence="3">Small CPxCG-related zinc finger protein</fullName>
    </recommendedName>
</protein>
<reference evidence="1 2" key="1">
    <citation type="journal article" date="2019" name="Int. J. Syst. Evol. Microbiol.">
        <title>The Global Catalogue of Microorganisms (GCM) 10K type strain sequencing project: providing services to taxonomists for standard genome sequencing and annotation.</title>
        <authorList>
            <consortium name="The Broad Institute Genomics Platform"/>
            <consortium name="The Broad Institute Genome Sequencing Center for Infectious Disease"/>
            <person name="Wu L."/>
            <person name="Ma J."/>
        </authorList>
    </citation>
    <scope>NUCLEOTIDE SEQUENCE [LARGE SCALE GENOMIC DNA]</scope>
    <source>
        <strain evidence="1 2">IBRC-M 10256</strain>
    </source>
</reference>
<comment type="caution">
    <text evidence="1">The sequence shown here is derived from an EMBL/GenBank/DDBJ whole genome shotgun (WGS) entry which is preliminary data.</text>
</comment>
<accession>A0ABD5NPE2</accession>
<evidence type="ECO:0008006" key="3">
    <source>
        <dbReference type="Google" id="ProtNLM"/>
    </source>
</evidence>
<sequence>MTRCYECSEVVDPRLAAVYVRPDEAVGLTLCFNCQTLYPRDRQYTPRRLPRLSCAPIEDGELP</sequence>
<evidence type="ECO:0000313" key="2">
    <source>
        <dbReference type="Proteomes" id="UP001595846"/>
    </source>
</evidence>
<name>A0ABD5NPE2_9EURY</name>
<dbReference type="Proteomes" id="UP001595846">
    <property type="component" value="Unassembled WGS sequence"/>
</dbReference>